<comment type="caution">
    <text evidence="2">The sequence shown here is derived from an EMBL/GenBank/DDBJ whole genome shotgun (WGS) entry which is preliminary data.</text>
</comment>
<keyword evidence="1" id="KW-0472">Membrane</keyword>
<dbReference type="RefSeq" id="WP_116881616.1">
    <property type="nucleotide sequence ID" value="NZ_QURB01000008.1"/>
</dbReference>
<dbReference type="Pfam" id="PF11297">
    <property type="entry name" value="DUF3098"/>
    <property type="match status" value="1"/>
</dbReference>
<evidence type="ECO:0000313" key="2">
    <source>
        <dbReference type="EMBL" id="RFC53557.1"/>
    </source>
</evidence>
<name>A0A3E1EVI3_9FLAO</name>
<dbReference type="EMBL" id="QURB01000008">
    <property type="protein sequence ID" value="RFC53557.1"/>
    <property type="molecule type" value="Genomic_DNA"/>
</dbReference>
<keyword evidence="3" id="KW-1185">Reference proteome</keyword>
<keyword evidence="1" id="KW-0812">Transmembrane</keyword>
<dbReference type="InterPro" id="IPR021448">
    <property type="entry name" value="DUF3098"/>
</dbReference>
<protein>
    <submittedName>
        <fullName evidence="2">DUF3098 domain-containing protein</fullName>
    </submittedName>
</protein>
<organism evidence="2 3">
    <name type="scientific">Brumimicrobium aurantiacum</name>
    <dbReference type="NCBI Taxonomy" id="1737063"/>
    <lineage>
        <taxon>Bacteria</taxon>
        <taxon>Pseudomonadati</taxon>
        <taxon>Bacteroidota</taxon>
        <taxon>Flavobacteriia</taxon>
        <taxon>Flavobacteriales</taxon>
        <taxon>Crocinitomicaceae</taxon>
        <taxon>Brumimicrobium</taxon>
    </lineage>
</organism>
<proteinExistence type="predicted"/>
<evidence type="ECO:0000313" key="3">
    <source>
        <dbReference type="Proteomes" id="UP000257127"/>
    </source>
</evidence>
<accession>A0A3E1EVI3</accession>
<feature type="transmembrane region" description="Helical" evidence="1">
    <location>
        <begin position="15"/>
        <end position="34"/>
    </location>
</feature>
<dbReference type="OrthoDB" id="963379at2"/>
<feature type="transmembrane region" description="Helical" evidence="1">
    <location>
        <begin position="54"/>
        <end position="73"/>
    </location>
</feature>
<gene>
    <name evidence="2" type="ORF">DXU93_12390</name>
</gene>
<keyword evidence="1" id="KW-1133">Transmembrane helix</keyword>
<dbReference type="AlphaFoldDB" id="A0A3E1EVI3"/>
<sequence>MEKEKTTFLFNKSNYILLIAGVLLNVIGFLLMIGGAAEDLNEFNEEELFSPVRLTVAPILIILGYAVIIYSIMKKPKISDDTKKIEE</sequence>
<reference evidence="2 3" key="1">
    <citation type="submission" date="2018-08" db="EMBL/GenBank/DDBJ databases">
        <title>The draft genome squence of Brumimicrobium sp. N62.</title>
        <authorList>
            <person name="Du Z.-J."/>
            <person name="Luo H.-R."/>
        </authorList>
    </citation>
    <scope>NUCLEOTIDE SEQUENCE [LARGE SCALE GENOMIC DNA]</scope>
    <source>
        <strain evidence="2 3">N62</strain>
    </source>
</reference>
<evidence type="ECO:0000256" key="1">
    <source>
        <dbReference type="SAM" id="Phobius"/>
    </source>
</evidence>
<dbReference type="Proteomes" id="UP000257127">
    <property type="component" value="Unassembled WGS sequence"/>
</dbReference>